<gene>
    <name evidence="11" type="ORF">ABC974_07540</name>
</gene>
<dbReference type="PROSITE" id="PS50035">
    <property type="entry name" value="PLD"/>
    <property type="match status" value="2"/>
</dbReference>
<keyword evidence="12" id="KW-1185">Reference proteome</keyword>
<evidence type="ECO:0000256" key="3">
    <source>
        <dbReference type="ARBA" id="ARBA00018392"/>
    </source>
</evidence>
<feature type="domain" description="PLD phosphodiesterase" evidence="10">
    <location>
        <begin position="352"/>
        <end position="379"/>
    </location>
</feature>
<dbReference type="PANTHER" id="PTHR18896:SF60">
    <property type="entry name" value="PHOSPHOLIPASE D"/>
    <property type="match status" value="1"/>
</dbReference>
<keyword evidence="6" id="KW-0378">Hydrolase</keyword>
<dbReference type="Proteomes" id="UP001419910">
    <property type="component" value="Unassembled WGS sequence"/>
</dbReference>
<keyword evidence="4" id="KW-0964">Secreted</keyword>
<evidence type="ECO:0000256" key="1">
    <source>
        <dbReference type="ARBA" id="ARBA00003145"/>
    </source>
</evidence>
<evidence type="ECO:0000256" key="8">
    <source>
        <dbReference type="ARBA" id="ARBA00029594"/>
    </source>
</evidence>
<dbReference type="Pfam" id="PF13091">
    <property type="entry name" value="PLDc_2"/>
    <property type="match status" value="1"/>
</dbReference>
<dbReference type="EMBL" id="JBDIME010000004">
    <property type="protein sequence ID" value="MEN2789471.1"/>
    <property type="molecule type" value="Genomic_DNA"/>
</dbReference>
<dbReference type="CDD" id="cd09143">
    <property type="entry name" value="PLDc_vPLD1_2_like_bac_2"/>
    <property type="match status" value="1"/>
</dbReference>
<organism evidence="11 12">
    <name type="scientific">Sphingomonas oligophenolica</name>
    <dbReference type="NCBI Taxonomy" id="301154"/>
    <lineage>
        <taxon>Bacteria</taxon>
        <taxon>Pseudomonadati</taxon>
        <taxon>Pseudomonadota</taxon>
        <taxon>Alphaproteobacteria</taxon>
        <taxon>Sphingomonadales</taxon>
        <taxon>Sphingomonadaceae</taxon>
        <taxon>Sphingomonas</taxon>
    </lineage>
</organism>
<feature type="compositionally biased region" description="Basic and acidic residues" evidence="9">
    <location>
        <begin position="167"/>
        <end position="178"/>
    </location>
</feature>
<feature type="region of interest" description="Disordered" evidence="9">
    <location>
        <begin position="167"/>
        <end position="186"/>
    </location>
</feature>
<dbReference type="InterPro" id="IPR015679">
    <property type="entry name" value="PLipase_D_fam"/>
</dbReference>
<proteinExistence type="predicted"/>
<evidence type="ECO:0000256" key="5">
    <source>
        <dbReference type="ARBA" id="ARBA00022737"/>
    </source>
</evidence>
<evidence type="ECO:0000313" key="12">
    <source>
        <dbReference type="Proteomes" id="UP001419910"/>
    </source>
</evidence>
<name>A0ABU9Y0Y2_9SPHN</name>
<comment type="subcellular location">
    <subcellularLocation>
        <location evidence="2">Secreted</location>
    </subcellularLocation>
</comment>
<comment type="function">
    <text evidence="1">Could be a virulence factor.</text>
</comment>
<dbReference type="InterPro" id="IPR001736">
    <property type="entry name" value="PLipase_D/transphosphatidylase"/>
</dbReference>
<evidence type="ECO:0000256" key="6">
    <source>
        <dbReference type="ARBA" id="ARBA00022801"/>
    </source>
</evidence>
<reference evidence="11 12" key="1">
    <citation type="submission" date="2024-05" db="EMBL/GenBank/DDBJ databases">
        <authorList>
            <person name="Liu Q."/>
            <person name="Xin Y.-H."/>
        </authorList>
    </citation>
    <scope>NUCLEOTIDE SEQUENCE [LARGE SCALE GENOMIC DNA]</scope>
    <source>
        <strain evidence="11 12">CGMCC 1.10181</strain>
    </source>
</reference>
<accession>A0ABU9Y0Y2</accession>
<evidence type="ECO:0000259" key="10">
    <source>
        <dbReference type="PROSITE" id="PS50035"/>
    </source>
</evidence>
<evidence type="ECO:0000256" key="4">
    <source>
        <dbReference type="ARBA" id="ARBA00022525"/>
    </source>
</evidence>
<dbReference type="Gene3D" id="3.30.870.10">
    <property type="entry name" value="Endonuclease Chain A"/>
    <property type="match status" value="2"/>
</dbReference>
<evidence type="ECO:0000313" key="11">
    <source>
        <dbReference type="EMBL" id="MEN2789471.1"/>
    </source>
</evidence>
<protein>
    <recommendedName>
        <fullName evidence="3">Phospholipase D</fullName>
    </recommendedName>
    <alternativeName>
        <fullName evidence="8">Choline phosphatase</fullName>
    </alternativeName>
</protein>
<dbReference type="PANTHER" id="PTHR18896">
    <property type="entry name" value="PHOSPHOLIPASE D"/>
    <property type="match status" value="1"/>
</dbReference>
<dbReference type="CDD" id="cd09140">
    <property type="entry name" value="PLDc_vPLD1_2_like_bac_1"/>
    <property type="match status" value="1"/>
</dbReference>
<sequence length="496" mass="55688">MPTGKAASRNDRTDTLFVPGRNCWQVARADHAAVIIDAADYFRFARAGMLAAKRQILLIGWDFDARIEVEAEAGDDGPARIGDLLSWLVDRTPELEIYLLRWDMGALKTLVHGRTLVSLLGWIRREHMHARLDNHHPTGASHHQKLIVIDDCLAFCGGIDMTANRWDTREHKDDDPRRTQPNGKPALPWHDAAWAVDGALARALGDLGRARWKRSGAAPPAPVKLDRSCWPKGLPVDFTAVDMAIARSVPLMEDEQPVREIEELYRDQIMAARQHLYIESQYFASRRIAEWVGARLEGENPPEIVIINPVAAEGWLQPLAMDSARAELFRALKLRDRQDRLRIYHPFTAGGTPIYVHAKILIADDRILRVGSSNVNNRSLRLDTECDLSIDAHGEGAETAQIRRIRDGLIAEHLGLDIGQVSQAIDESGSLIATIEALRGKGKTLRPYAVPDLSEAETWLADNELLDPEGPEEMFEPLSRRGLFRKLRWPRRKVPG</sequence>
<comment type="caution">
    <text evidence="11">The sequence shown here is derived from an EMBL/GenBank/DDBJ whole genome shotgun (WGS) entry which is preliminary data.</text>
</comment>
<evidence type="ECO:0000256" key="2">
    <source>
        <dbReference type="ARBA" id="ARBA00004613"/>
    </source>
</evidence>
<evidence type="ECO:0000256" key="7">
    <source>
        <dbReference type="ARBA" id="ARBA00023098"/>
    </source>
</evidence>
<dbReference type="InterPro" id="IPR025202">
    <property type="entry name" value="PLD-like_dom"/>
</dbReference>
<feature type="domain" description="PLD phosphodiesterase" evidence="10">
    <location>
        <begin position="138"/>
        <end position="165"/>
    </location>
</feature>
<keyword evidence="7" id="KW-0443">Lipid metabolism</keyword>
<dbReference type="RefSeq" id="WP_343887229.1">
    <property type="nucleotide sequence ID" value="NZ_BAAAEH010000002.1"/>
</dbReference>
<keyword evidence="5" id="KW-0677">Repeat</keyword>
<dbReference type="SMART" id="SM00155">
    <property type="entry name" value="PLDc"/>
    <property type="match status" value="2"/>
</dbReference>
<dbReference type="SUPFAM" id="SSF56024">
    <property type="entry name" value="Phospholipase D/nuclease"/>
    <property type="match status" value="2"/>
</dbReference>
<evidence type="ECO:0000256" key="9">
    <source>
        <dbReference type="SAM" id="MobiDB-lite"/>
    </source>
</evidence>